<dbReference type="Proteomes" id="UP000295707">
    <property type="component" value="Unassembled WGS sequence"/>
</dbReference>
<feature type="domain" description="N-acetyltransferase" evidence="1">
    <location>
        <begin position="64"/>
        <end position="213"/>
    </location>
</feature>
<protein>
    <recommendedName>
        <fullName evidence="1">N-acetyltransferase domain-containing protein</fullName>
    </recommendedName>
</protein>
<dbReference type="SUPFAM" id="SSF55729">
    <property type="entry name" value="Acyl-CoA N-acyltransferases (Nat)"/>
    <property type="match status" value="1"/>
</dbReference>
<dbReference type="EMBL" id="SMFX01000001">
    <property type="protein sequence ID" value="TCK19037.1"/>
    <property type="molecule type" value="Genomic_DNA"/>
</dbReference>
<evidence type="ECO:0000259" key="1">
    <source>
        <dbReference type="PROSITE" id="PS51186"/>
    </source>
</evidence>
<comment type="caution">
    <text evidence="2">The sequence shown here is derived from an EMBL/GenBank/DDBJ whole genome shotgun (WGS) entry which is preliminary data.</text>
</comment>
<dbReference type="InterPro" id="IPR016181">
    <property type="entry name" value="Acyl_CoA_acyltransferase"/>
</dbReference>
<organism evidence="2 3">
    <name type="scientific">Thiogranum longum</name>
    <dbReference type="NCBI Taxonomy" id="1537524"/>
    <lineage>
        <taxon>Bacteria</taxon>
        <taxon>Pseudomonadati</taxon>
        <taxon>Pseudomonadota</taxon>
        <taxon>Gammaproteobacteria</taxon>
        <taxon>Chromatiales</taxon>
        <taxon>Ectothiorhodospiraceae</taxon>
        <taxon>Thiogranum</taxon>
    </lineage>
</organism>
<dbReference type="AlphaFoldDB" id="A0A4R1HAQ7"/>
<name>A0A4R1HAQ7_9GAMM</name>
<dbReference type="Pfam" id="PF00583">
    <property type="entry name" value="Acetyltransf_1"/>
    <property type="match status" value="1"/>
</dbReference>
<accession>A0A4R1HAQ7</accession>
<sequence>MNLPPEYSPGLLRRTFSRLREIQKWEGNHGIFNRILASLGYRCVGWYVHSLQHPISPVEARTEFDFTELSGADLERYLLFRRGAREEDILARLAAGNRCYAALCNGEIASVSWIAEKQGYLEMIGYRFPLESDEIYMFDSFTAKRYRGKRLVPALYSRLTEHYRAGGYRTVITLIVPENKSNITSRTRSGFKQTGSVTQLKLGSFCWYRFHGECRPQVPGLDKQ</sequence>
<dbReference type="GO" id="GO:0016747">
    <property type="term" value="F:acyltransferase activity, transferring groups other than amino-acyl groups"/>
    <property type="evidence" value="ECO:0007669"/>
    <property type="project" value="InterPro"/>
</dbReference>
<dbReference type="PROSITE" id="PS51186">
    <property type="entry name" value="GNAT"/>
    <property type="match status" value="1"/>
</dbReference>
<dbReference type="Gene3D" id="3.40.630.30">
    <property type="match status" value="1"/>
</dbReference>
<dbReference type="InterPro" id="IPR000182">
    <property type="entry name" value="GNAT_dom"/>
</dbReference>
<reference evidence="2 3" key="1">
    <citation type="submission" date="2019-03" db="EMBL/GenBank/DDBJ databases">
        <title>Genomic Encyclopedia of Type Strains, Phase IV (KMG-IV): sequencing the most valuable type-strain genomes for metagenomic binning, comparative biology and taxonomic classification.</title>
        <authorList>
            <person name="Goeker M."/>
        </authorList>
    </citation>
    <scope>NUCLEOTIDE SEQUENCE [LARGE SCALE GENOMIC DNA]</scope>
    <source>
        <strain evidence="2 3">DSM 19610</strain>
    </source>
</reference>
<evidence type="ECO:0000313" key="3">
    <source>
        <dbReference type="Proteomes" id="UP000295707"/>
    </source>
</evidence>
<evidence type="ECO:0000313" key="2">
    <source>
        <dbReference type="EMBL" id="TCK19037.1"/>
    </source>
</evidence>
<gene>
    <name evidence="2" type="ORF">DFR30_2330</name>
</gene>
<proteinExistence type="predicted"/>
<keyword evidence="3" id="KW-1185">Reference proteome</keyword>